<name>A0A4Y9T8Z6_9BURK</name>
<evidence type="ECO:0000313" key="1">
    <source>
        <dbReference type="EMBL" id="TFW35780.1"/>
    </source>
</evidence>
<protein>
    <submittedName>
        <fullName evidence="1">Uncharacterized protein</fullName>
    </submittedName>
</protein>
<comment type="caution">
    <text evidence="1">The sequence shown here is derived from an EMBL/GenBank/DDBJ whole genome shotgun (WGS) entry which is preliminary data.</text>
</comment>
<dbReference type="EMBL" id="SPUM01000007">
    <property type="protein sequence ID" value="TFW35780.1"/>
    <property type="molecule type" value="Genomic_DNA"/>
</dbReference>
<dbReference type="Proteomes" id="UP000297258">
    <property type="component" value="Unassembled WGS sequence"/>
</dbReference>
<proteinExistence type="predicted"/>
<dbReference type="RefSeq" id="WP_135187898.1">
    <property type="nucleotide sequence ID" value="NZ_SPUM01000007.1"/>
</dbReference>
<evidence type="ECO:0000313" key="2">
    <source>
        <dbReference type="Proteomes" id="UP000297258"/>
    </source>
</evidence>
<accession>A0A4Y9T8Z6</accession>
<reference evidence="1 2" key="1">
    <citation type="submission" date="2019-03" db="EMBL/GenBank/DDBJ databases">
        <title>Draft genome of Massilia hortus sp. nov., a novel bacterial species of the Oxalobacteraceae family.</title>
        <authorList>
            <person name="Peta V."/>
            <person name="Raths R."/>
            <person name="Bucking H."/>
        </authorList>
    </citation>
    <scope>NUCLEOTIDE SEQUENCE [LARGE SCALE GENOMIC DNA]</scope>
    <source>
        <strain evidence="1 2">ONC3</strain>
    </source>
</reference>
<organism evidence="1 2">
    <name type="scientific">Massilia horti</name>
    <dbReference type="NCBI Taxonomy" id="2562153"/>
    <lineage>
        <taxon>Bacteria</taxon>
        <taxon>Pseudomonadati</taxon>
        <taxon>Pseudomonadota</taxon>
        <taxon>Betaproteobacteria</taxon>
        <taxon>Burkholderiales</taxon>
        <taxon>Oxalobacteraceae</taxon>
        <taxon>Telluria group</taxon>
        <taxon>Massilia</taxon>
    </lineage>
</organism>
<dbReference type="AlphaFoldDB" id="A0A4Y9T8Z6"/>
<keyword evidence="2" id="KW-1185">Reference proteome</keyword>
<gene>
    <name evidence="1" type="ORF">E4O92_01100</name>
</gene>
<dbReference type="OrthoDB" id="8757575at2"/>
<sequence>MIAYTSGSRRATIEPGTTVFAAEDDGIRGLTYRAGTMTLIVKRDGQGGRFDVEVRYGDGRPGQHCDAPPDLSGMLPRLTEITAKRELTLEQAAAQFPVQAGILQLEDQVTAEPIPPFAVRATADRSAIALVYGDTAIEAAIDPKTFARLEEGCAALGGK</sequence>